<keyword evidence="2" id="KW-1185">Reference proteome</keyword>
<comment type="caution">
    <text evidence="1">The sequence shown here is derived from an EMBL/GenBank/DDBJ whole genome shotgun (WGS) entry which is preliminary data.</text>
</comment>
<reference evidence="1" key="1">
    <citation type="submission" date="2022-02" db="EMBL/GenBank/DDBJ databases">
        <title>Plant Genome Project.</title>
        <authorList>
            <person name="Zhang R.-G."/>
        </authorList>
    </citation>
    <scope>NUCLEOTIDE SEQUENCE</scope>
    <source>
        <strain evidence="1">AT1</strain>
    </source>
</reference>
<protein>
    <submittedName>
        <fullName evidence="1">Uncharacterized protein</fullName>
    </submittedName>
</protein>
<evidence type="ECO:0000313" key="2">
    <source>
        <dbReference type="Proteomes" id="UP001062846"/>
    </source>
</evidence>
<proteinExistence type="predicted"/>
<dbReference type="EMBL" id="CM046388">
    <property type="protein sequence ID" value="KAI8574698.1"/>
    <property type="molecule type" value="Genomic_DNA"/>
</dbReference>
<name>A0ACC0Q9I8_RHOML</name>
<sequence>MPPTVVINSDKPPHYAKGCEFKEKKDVSNDFICARIREHPICGEMFWYDAFDTYKEDGGFDVGDVPNNVDPRLTPIAPNKVLGRPDADIKLKKVEKYSKLALDKYNKDNVCALRKPSSSLGSFSRQTSLIIVVGSSMLPFRASICLVFAQRTSMLSCILICMMREGSSIASVLHNFNYSDGYGEINRIWGDLTGCWWSF</sequence>
<accession>A0ACC0Q9I8</accession>
<gene>
    <name evidence="1" type="ORF">RHMOL_Rhmol01G0374800</name>
</gene>
<dbReference type="Proteomes" id="UP001062846">
    <property type="component" value="Chromosome 1"/>
</dbReference>
<organism evidence="1 2">
    <name type="scientific">Rhododendron molle</name>
    <name type="common">Chinese azalea</name>
    <name type="synonym">Azalea mollis</name>
    <dbReference type="NCBI Taxonomy" id="49168"/>
    <lineage>
        <taxon>Eukaryota</taxon>
        <taxon>Viridiplantae</taxon>
        <taxon>Streptophyta</taxon>
        <taxon>Embryophyta</taxon>
        <taxon>Tracheophyta</taxon>
        <taxon>Spermatophyta</taxon>
        <taxon>Magnoliopsida</taxon>
        <taxon>eudicotyledons</taxon>
        <taxon>Gunneridae</taxon>
        <taxon>Pentapetalae</taxon>
        <taxon>asterids</taxon>
        <taxon>Ericales</taxon>
        <taxon>Ericaceae</taxon>
        <taxon>Ericoideae</taxon>
        <taxon>Rhodoreae</taxon>
        <taxon>Rhododendron</taxon>
    </lineage>
</organism>
<evidence type="ECO:0000313" key="1">
    <source>
        <dbReference type="EMBL" id="KAI8574698.1"/>
    </source>
</evidence>